<dbReference type="STRING" id="246437.L9K3Q5"/>
<accession>L9K3Q5</accession>
<feature type="domain" description="Phospholipase A2-like central" evidence="10">
    <location>
        <begin position="37"/>
        <end position="153"/>
    </location>
</feature>
<feature type="active site" evidence="5">
    <location>
        <position position="128"/>
    </location>
</feature>
<comment type="similarity">
    <text evidence="2 7">Belongs to the phospholipase A2 family.</text>
</comment>
<dbReference type="InterPro" id="IPR016090">
    <property type="entry name" value="PLA2-like_dom"/>
</dbReference>
<dbReference type="AlphaFoldDB" id="L9K3Q5"/>
<dbReference type="Gene3D" id="1.20.90.10">
    <property type="entry name" value="Phospholipase A2 domain"/>
    <property type="match status" value="2"/>
</dbReference>
<dbReference type="GO" id="GO:0005543">
    <property type="term" value="F:phospholipid binding"/>
    <property type="evidence" value="ECO:0007669"/>
    <property type="project" value="TreeGrafter"/>
</dbReference>
<evidence type="ECO:0000313" key="11">
    <source>
        <dbReference type="EMBL" id="ELW57134.1"/>
    </source>
</evidence>
<dbReference type="GO" id="GO:0016042">
    <property type="term" value="P:lipid catabolic process"/>
    <property type="evidence" value="ECO:0007669"/>
    <property type="project" value="InterPro"/>
</dbReference>
<evidence type="ECO:0000256" key="6">
    <source>
        <dbReference type="PIRSR" id="PIRSR601211-3"/>
    </source>
</evidence>
<evidence type="ECO:0000256" key="1">
    <source>
        <dbReference type="ARBA" id="ARBA00004613"/>
    </source>
</evidence>
<dbReference type="Pfam" id="PF00068">
    <property type="entry name" value="Phospholip_A2_1"/>
    <property type="match status" value="2"/>
</dbReference>
<dbReference type="eggNOG" id="KOG4087">
    <property type="taxonomic scope" value="Eukaryota"/>
</dbReference>
<evidence type="ECO:0000256" key="7">
    <source>
        <dbReference type="RuleBase" id="RU003654"/>
    </source>
</evidence>
<feature type="compositionally biased region" description="Polar residues" evidence="9">
    <location>
        <begin position="428"/>
        <end position="437"/>
    </location>
</feature>
<feature type="disulfide bond" evidence="6">
    <location>
        <begin position="78"/>
        <end position="134"/>
    </location>
</feature>
<dbReference type="GO" id="GO:0006644">
    <property type="term" value="P:phospholipid metabolic process"/>
    <property type="evidence" value="ECO:0007669"/>
    <property type="project" value="InterPro"/>
</dbReference>
<organism evidence="11 12">
    <name type="scientific">Tupaia chinensis</name>
    <name type="common">Chinese tree shrew</name>
    <name type="synonym">Tupaia belangeri chinensis</name>
    <dbReference type="NCBI Taxonomy" id="246437"/>
    <lineage>
        <taxon>Eukaryota</taxon>
        <taxon>Metazoa</taxon>
        <taxon>Chordata</taxon>
        <taxon>Craniata</taxon>
        <taxon>Vertebrata</taxon>
        <taxon>Euteleostomi</taxon>
        <taxon>Mammalia</taxon>
        <taxon>Eutheria</taxon>
        <taxon>Euarchontoglires</taxon>
        <taxon>Scandentia</taxon>
        <taxon>Tupaiidae</taxon>
        <taxon>Tupaia</taxon>
    </lineage>
</organism>
<dbReference type="GO" id="GO:0005576">
    <property type="term" value="C:extracellular region"/>
    <property type="evidence" value="ECO:0007669"/>
    <property type="project" value="UniProtKB-SubCell"/>
</dbReference>
<dbReference type="InParanoid" id="L9K3Q5"/>
<protein>
    <submittedName>
        <fullName evidence="11">Otoconin-90</fullName>
    </submittedName>
</protein>
<dbReference type="GO" id="GO:0005509">
    <property type="term" value="F:calcium ion binding"/>
    <property type="evidence" value="ECO:0007669"/>
    <property type="project" value="InterPro"/>
</dbReference>
<evidence type="ECO:0000259" key="10">
    <source>
        <dbReference type="SMART" id="SM00085"/>
    </source>
</evidence>
<reference evidence="12" key="2">
    <citation type="journal article" date="2013" name="Nat. Commun.">
        <title>Genome of the Chinese tree shrew.</title>
        <authorList>
            <person name="Fan Y."/>
            <person name="Huang Z.Y."/>
            <person name="Cao C.C."/>
            <person name="Chen C.S."/>
            <person name="Chen Y.X."/>
            <person name="Fan D.D."/>
            <person name="He J."/>
            <person name="Hou H.L."/>
            <person name="Hu L."/>
            <person name="Hu X.T."/>
            <person name="Jiang X.T."/>
            <person name="Lai R."/>
            <person name="Lang Y.S."/>
            <person name="Liang B."/>
            <person name="Liao S.G."/>
            <person name="Mu D."/>
            <person name="Ma Y.Y."/>
            <person name="Niu Y.Y."/>
            <person name="Sun X.Q."/>
            <person name="Xia J.Q."/>
            <person name="Xiao J."/>
            <person name="Xiong Z.Q."/>
            <person name="Xu L."/>
            <person name="Yang L."/>
            <person name="Zhang Y."/>
            <person name="Zhao W."/>
            <person name="Zhao X.D."/>
            <person name="Zheng Y.T."/>
            <person name="Zhou J.M."/>
            <person name="Zhu Y.B."/>
            <person name="Zhang G.J."/>
            <person name="Wang J."/>
            <person name="Yao Y.G."/>
        </authorList>
    </citation>
    <scope>NUCLEOTIDE SEQUENCE [LARGE SCALE GENOMIC DNA]</scope>
</reference>
<dbReference type="EMBL" id="KB320915">
    <property type="protein sequence ID" value="ELW57134.1"/>
    <property type="molecule type" value="Genomic_DNA"/>
</dbReference>
<dbReference type="PANTHER" id="PTHR11716">
    <property type="entry name" value="PHOSPHOLIPASE A2 FAMILY MEMBER"/>
    <property type="match status" value="1"/>
</dbReference>
<evidence type="ECO:0000256" key="8">
    <source>
        <dbReference type="RuleBase" id="RU361236"/>
    </source>
</evidence>
<feature type="active site" evidence="5">
    <location>
        <position position="82"/>
    </location>
</feature>
<keyword evidence="3 8" id="KW-0964">Secreted</keyword>
<dbReference type="InterPro" id="IPR001211">
    <property type="entry name" value="PLA2"/>
</dbReference>
<feature type="disulfide bond" evidence="6">
    <location>
        <begin position="85"/>
        <end position="127"/>
    </location>
</feature>
<dbReference type="PRINTS" id="PR00389">
    <property type="entry name" value="PHPHLIPASEA2"/>
</dbReference>
<dbReference type="FunFam" id="1.20.90.10:FF:000006">
    <property type="entry name" value="Otoconin-90"/>
    <property type="match status" value="1"/>
</dbReference>
<keyword evidence="4 6" id="KW-1015">Disulfide bond</keyword>
<dbReference type="InterPro" id="IPR036444">
    <property type="entry name" value="PLipase_A2_dom_sf"/>
</dbReference>
<keyword evidence="12" id="KW-1185">Reference proteome</keyword>
<feature type="domain" description="Phospholipase A2-like central" evidence="10">
    <location>
        <begin position="263"/>
        <end position="378"/>
    </location>
</feature>
<dbReference type="CDD" id="cd04707">
    <property type="entry name" value="otoconin_90"/>
    <property type="match status" value="1"/>
</dbReference>
<feature type="region of interest" description="Disordered" evidence="9">
    <location>
        <begin position="390"/>
        <end position="437"/>
    </location>
</feature>
<dbReference type="InterPro" id="IPR033112">
    <property type="entry name" value="PLA2_Asp_AS"/>
</dbReference>
<reference evidence="12" key="1">
    <citation type="submission" date="2012-07" db="EMBL/GenBank/DDBJ databases">
        <title>Genome of the Chinese tree shrew, a rising model animal genetically related to primates.</title>
        <authorList>
            <person name="Zhang G."/>
            <person name="Fan Y."/>
            <person name="Yao Y."/>
            <person name="Huang Z."/>
        </authorList>
    </citation>
    <scope>NUCLEOTIDE SEQUENCE [LARGE SCALE GENOMIC DNA]</scope>
</reference>
<evidence type="ECO:0000256" key="2">
    <source>
        <dbReference type="ARBA" id="ARBA00007056"/>
    </source>
</evidence>
<dbReference type="SMART" id="SM00085">
    <property type="entry name" value="PA2c"/>
    <property type="match status" value="2"/>
</dbReference>
<feature type="disulfide bond" evidence="6">
    <location>
        <begin position="114"/>
        <end position="125"/>
    </location>
</feature>
<dbReference type="Proteomes" id="UP000011518">
    <property type="component" value="Unassembled WGS sequence"/>
</dbReference>
<feature type="disulfide bond" evidence="6">
    <location>
        <begin position="94"/>
        <end position="120"/>
    </location>
</feature>
<name>L9K3Q5_TUPCH</name>
<dbReference type="PROSITE" id="PS00119">
    <property type="entry name" value="PA2_ASP"/>
    <property type="match status" value="1"/>
</dbReference>
<evidence type="ECO:0000256" key="5">
    <source>
        <dbReference type="PIRSR" id="PIRSR601211-1"/>
    </source>
</evidence>
<evidence type="ECO:0000313" key="12">
    <source>
        <dbReference type="Proteomes" id="UP000011518"/>
    </source>
</evidence>
<dbReference type="GO" id="GO:0050482">
    <property type="term" value="P:arachidonate secretion"/>
    <property type="evidence" value="ECO:0007669"/>
    <property type="project" value="InterPro"/>
</dbReference>
<dbReference type="SUPFAM" id="SSF48619">
    <property type="entry name" value="Phospholipase A2, PLA2"/>
    <property type="match status" value="2"/>
</dbReference>
<dbReference type="PANTHER" id="PTHR11716:SF1">
    <property type="entry name" value="OTOCONIN-90"/>
    <property type="match status" value="1"/>
</dbReference>
<comment type="subcellular location">
    <subcellularLocation>
        <location evidence="1 8">Secreted</location>
    </subcellularLocation>
</comment>
<evidence type="ECO:0000256" key="9">
    <source>
        <dbReference type="SAM" id="MobiDB-lite"/>
    </source>
</evidence>
<dbReference type="GO" id="GO:0047498">
    <property type="term" value="F:calcium-dependent phospholipase A2 activity"/>
    <property type="evidence" value="ECO:0007669"/>
    <property type="project" value="TreeGrafter"/>
</dbReference>
<feature type="disulfide bond" evidence="6">
    <location>
        <begin position="63"/>
        <end position="79"/>
    </location>
</feature>
<evidence type="ECO:0000256" key="4">
    <source>
        <dbReference type="ARBA" id="ARBA00023157"/>
    </source>
</evidence>
<proteinExistence type="inferred from homology"/>
<feature type="compositionally biased region" description="Low complexity" evidence="9">
    <location>
        <begin position="393"/>
        <end position="402"/>
    </location>
</feature>
<dbReference type="InterPro" id="IPR041798">
    <property type="entry name" value="Otoconin-90"/>
</dbReference>
<dbReference type="InterPro" id="IPR033113">
    <property type="entry name" value="PLA2_histidine"/>
</dbReference>
<sequence length="437" mass="47435">MTLFDGVFKNVENVAEIFDCLGSHFTWLQAVFTNFPVLLQFVNGMKCVAALCPRDFEDYGCACRFEMEGLPMDASDSCCFQHRRCYEEAAEMDCLRDPTKLSTDVDCDSRKITCESKDRCEHLLCACDKAAIECLARSSINSSLNSLDPSFCLAQTPETSSREEPTTLLPRGVPAEPTDTSLTALSGEEPSQDLEGTEPSRATPPPGSAEIVATAKGVTLVPAGVKSVGLVVSSTGNGPQETTGKACDRLTFLHVGSENNTQVMPQLGEMLFCLTSWCPEEFELYGCYCGQDGRGEPKDTLDRCCLSHHCCLEQMRRLGCLLEGFPRSPVVCMGRTPKCVGQSLCEKLLCTCDQTAAECMASAFFNRSLKSPGRRACEGQQVLCEDSLQGGPSALSLSSSSEENSEEATPLTEGLRRTRRFLGKSLGPSVTQPLQGR</sequence>
<evidence type="ECO:0000256" key="3">
    <source>
        <dbReference type="ARBA" id="ARBA00022525"/>
    </source>
</evidence>
<feature type="region of interest" description="Disordered" evidence="9">
    <location>
        <begin position="155"/>
        <end position="208"/>
    </location>
</feature>
<gene>
    <name evidence="11" type="ORF">TREES_T100003237</name>
</gene>
<dbReference type="PROSITE" id="PS00118">
    <property type="entry name" value="PA2_HIS"/>
    <property type="match status" value="2"/>
</dbReference>
<dbReference type="GO" id="GO:0031012">
    <property type="term" value="C:extracellular matrix"/>
    <property type="evidence" value="ECO:0007669"/>
    <property type="project" value="TreeGrafter"/>
</dbReference>